<reference evidence="12" key="2">
    <citation type="submission" date="2021-01" db="UniProtKB">
        <authorList>
            <consortium name="EnsemblMetazoa"/>
        </authorList>
    </citation>
    <scope>IDENTIFICATION</scope>
</reference>
<dbReference type="AlphaFoldDB" id="A0A7M7T1R0"/>
<evidence type="ECO:0000256" key="4">
    <source>
        <dbReference type="ARBA" id="ARBA00022980"/>
    </source>
</evidence>
<evidence type="ECO:0000256" key="8">
    <source>
        <dbReference type="ARBA" id="ARBA00035187"/>
    </source>
</evidence>
<proteinExistence type="inferred from homology"/>
<dbReference type="Gene3D" id="1.10.1520.10">
    <property type="entry name" value="Ribonuclease III domain"/>
    <property type="match status" value="1"/>
</dbReference>
<dbReference type="InParanoid" id="A0A7M7T1R0"/>
<dbReference type="GO" id="GO:0003725">
    <property type="term" value="F:double-stranded RNA binding"/>
    <property type="evidence" value="ECO:0007669"/>
    <property type="project" value="InterPro"/>
</dbReference>
<dbReference type="CDD" id="cd19874">
    <property type="entry name" value="DSRM_MRPL44"/>
    <property type="match status" value="1"/>
</dbReference>
<dbReference type="PROSITE" id="PS50142">
    <property type="entry name" value="RNASE_3_2"/>
    <property type="match status" value="1"/>
</dbReference>
<dbReference type="GO" id="GO:0005762">
    <property type="term" value="C:mitochondrial large ribosomal subunit"/>
    <property type="evidence" value="ECO:0000318"/>
    <property type="project" value="GO_Central"/>
</dbReference>
<keyword evidence="13" id="KW-1185">Reference proteome</keyword>
<evidence type="ECO:0000313" key="13">
    <source>
        <dbReference type="Proteomes" id="UP000007110"/>
    </source>
</evidence>
<dbReference type="SUPFAM" id="SSF54768">
    <property type="entry name" value="dsRNA-binding domain-like"/>
    <property type="match status" value="1"/>
</dbReference>
<dbReference type="Pfam" id="PF22892">
    <property type="entry name" value="DSRM_MRPL44"/>
    <property type="match status" value="1"/>
</dbReference>
<evidence type="ECO:0000256" key="9">
    <source>
        <dbReference type="PROSITE-ProRule" id="PRU00266"/>
    </source>
</evidence>
<evidence type="ECO:0000256" key="5">
    <source>
        <dbReference type="ARBA" id="ARBA00023128"/>
    </source>
</evidence>
<dbReference type="OMA" id="RHIKRWV"/>
<keyword evidence="3" id="KW-0809">Transit peptide</keyword>
<evidence type="ECO:0000256" key="7">
    <source>
        <dbReference type="ARBA" id="ARBA00024034"/>
    </source>
</evidence>
<feature type="domain" description="DRBM" evidence="10">
    <location>
        <begin position="241"/>
        <end position="311"/>
    </location>
</feature>
<evidence type="ECO:0000259" key="10">
    <source>
        <dbReference type="PROSITE" id="PS50137"/>
    </source>
</evidence>
<dbReference type="SMART" id="SM00535">
    <property type="entry name" value="RIBOc"/>
    <property type="match status" value="1"/>
</dbReference>
<evidence type="ECO:0000256" key="1">
    <source>
        <dbReference type="ARBA" id="ARBA00004173"/>
    </source>
</evidence>
<feature type="domain" description="RNase III" evidence="11">
    <location>
        <begin position="83"/>
        <end position="212"/>
    </location>
</feature>
<organism evidence="12 13">
    <name type="scientific">Strongylocentrotus purpuratus</name>
    <name type="common">Purple sea urchin</name>
    <dbReference type="NCBI Taxonomy" id="7668"/>
    <lineage>
        <taxon>Eukaryota</taxon>
        <taxon>Metazoa</taxon>
        <taxon>Echinodermata</taxon>
        <taxon>Eleutherozoa</taxon>
        <taxon>Echinozoa</taxon>
        <taxon>Echinoidea</taxon>
        <taxon>Euechinoidea</taxon>
        <taxon>Echinacea</taxon>
        <taxon>Camarodonta</taxon>
        <taxon>Echinidea</taxon>
        <taxon>Strongylocentrotidae</taxon>
        <taxon>Strongylocentrotus</taxon>
    </lineage>
</organism>
<dbReference type="PANTHER" id="PTHR11207:SF5">
    <property type="entry name" value="LARGE RIBOSOMAL SUBUNIT PROTEIN ML44"/>
    <property type="match status" value="1"/>
</dbReference>
<dbReference type="KEGG" id="spu:582626"/>
<dbReference type="GO" id="GO:0070125">
    <property type="term" value="P:mitochondrial translational elongation"/>
    <property type="evidence" value="ECO:0000318"/>
    <property type="project" value="GO_Central"/>
</dbReference>
<dbReference type="FunCoup" id="A0A7M7T1R0">
    <property type="interactions" value="1249"/>
</dbReference>
<protein>
    <recommendedName>
        <fullName evidence="8">Large ribosomal subunit protein mL44</fullName>
    </recommendedName>
</protein>
<comment type="subcellular location">
    <subcellularLocation>
        <location evidence="1">Mitochondrion</location>
    </subcellularLocation>
</comment>
<evidence type="ECO:0000256" key="2">
    <source>
        <dbReference type="ARBA" id="ARBA00022884"/>
    </source>
</evidence>
<comment type="similarity">
    <text evidence="7">Belongs to the ribonuclease III family. Mitochondrion-specific ribosomal protein mL44 subfamily.</text>
</comment>
<dbReference type="Proteomes" id="UP000007110">
    <property type="component" value="Unassembled WGS sequence"/>
</dbReference>
<dbReference type="InterPro" id="IPR036389">
    <property type="entry name" value="RNase_III_sf"/>
</dbReference>
<accession>A0A7M7T1R0</accession>
<dbReference type="PROSITE" id="PS50137">
    <property type="entry name" value="DS_RBD"/>
    <property type="match status" value="1"/>
</dbReference>
<keyword evidence="6" id="KW-0687">Ribonucleoprotein</keyword>
<evidence type="ECO:0000256" key="6">
    <source>
        <dbReference type="ARBA" id="ARBA00023274"/>
    </source>
</evidence>
<dbReference type="PANTHER" id="PTHR11207">
    <property type="entry name" value="RIBONUCLEASE III"/>
    <property type="match status" value="1"/>
</dbReference>
<dbReference type="InterPro" id="IPR044444">
    <property type="entry name" value="Ribosomal_mL44_DSRM_metazoa"/>
</dbReference>
<name>A0A7M7T1R0_STRPU</name>
<dbReference type="InterPro" id="IPR014720">
    <property type="entry name" value="dsRBD_dom"/>
</dbReference>
<dbReference type="RefSeq" id="XP_030847412.1">
    <property type="nucleotide sequence ID" value="XM_030991552.1"/>
</dbReference>
<dbReference type="FunFam" id="3.30.160.20:FF:000037">
    <property type="entry name" value="39S ribosomal protein L44, mitochondrial"/>
    <property type="match status" value="1"/>
</dbReference>
<evidence type="ECO:0000256" key="3">
    <source>
        <dbReference type="ARBA" id="ARBA00022946"/>
    </source>
</evidence>
<reference evidence="13" key="1">
    <citation type="submission" date="2015-02" db="EMBL/GenBank/DDBJ databases">
        <title>Genome sequencing for Strongylocentrotus purpuratus.</title>
        <authorList>
            <person name="Murali S."/>
            <person name="Liu Y."/>
            <person name="Vee V."/>
            <person name="English A."/>
            <person name="Wang M."/>
            <person name="Skinner E."/>
            <person name="Han Y."/>
            <person name="Muzny D.M."/>
            <person name="Worley K.C."/>
            <person name="Gibbs R.A."/>
        </authorList>
    </citation>
    <scope>NUCLEOTIDE SEQUENCE</scope>
</reference>
<evidence type="ECO:0000313" key="12">
    <source>
        <dbReference type="EnsemblMetazoa" id="XP_030847412"/>
    </source>
</evidence>
<sequence length="351" mass="39915">MAASMFTRFSCKCPKILQIIASRTSLPVQNHVRHHARWLRPFLNALNGQLSYLKRKHGEEPAKPRSHQDNWDYNSEIYAFCQRFGEEFNSETVRTAFTHKSYVEKEEKSRREMGLLDQDAKLQLDDNTQLVNAGYQFSSDYIAGYLRHALPKVPEEGYRAINQYLMNGKVLSYVASNLGLRDLVLCADFPIPSEVMESTLMAIVGGLLEDQGMDRAGLFVRDFIIPQLMDKDLCDVWLIDNPMSLLVQVLADQQREEPEARLLREAGKNTFTPLFMVGIYSDKKLLGWAPGESVTIAEDEAARVALRNLLGIPENRPPLPVDNSIRHRMLHQSVVKELEKGEQHQGQIAAS</sequence>
<dbReference type="FunFam" id="1.10.1520.10:FF:000039">
    <property type="entry name" value="39S ribosomal protein L44, mitochondrial"/>
    <property type="match status" value="1"/>
</dbReference>
<dbReference type="GO" id="GO:0005634">
    <property type="term" value="C:nucleus"/>
    <property type="evidence" value="ECO:0000318"/>
    <property type="project" value="GO_Central"/>
</dbReference>
<keyword evidence="2 9" id="KW-0694">RNA-binding</keyword>
<dbReference type="GO" id="GO:0006396">
    <property type="term" value="P:RNA processing"/>
    <property type="evidence" value="ECO:0007669"/>
    <property type="project" value="InterPro"/>
</dbReference>
<dbReference type="GO" id="GO:0004525">
    <property type="term" value="F:ribonuclease III activity"/>
    <property type="evidence" value="ECO:0007669"/>
    <property type="project" value="InterPro"/>
</dbReference>
<keyword evidence="4" id="KW-0689">Ribosomal protein</keyword>
<dbReference type="InterPro" id="IPR055189">
    <property type="entry name" value="RM44_endonuclase"/>
</dbReference>
<evidence type="ECO:0000259" key="11">
    <source>
        <dbReference type="PROSITE" id="PS50142"/>
    </source>
</evidence>
<dbReference type="InterPro" id="IPR000999">
    <property type="entry name" value="RNase_III_dom"/>
</dbReference>
<dbReference type="CTD" id="65080"/>
<dbReference type="SUPFAM" id="SSF69065">
    <property type="entry name" value="RNase III domain-like"/>
    <property type="match status" value="1"/>
</dbReference>
<dbReference type="EnsemblMetazoa" id="XM_030991552">
    <property type="protein sequence ID" value="XP_030847412"/>
    <property type="gene ID" value="LOC582626"/>
</dbReference>
<dbReference type="Gene3D" id="3.30.160.20">
    <property type="match status" value="1"/>
</dbReference>
<dbReference type="OrthoDB" id="444135at2759"/>
<keyword evidence="5" id="KW-0496">Mitochondrion</keyword>
<dbReference type="GeneID" id="582626"/>
<dbReference type="Pfam" id="PF22935">
    <property type="entry name" value="RM44_endonuclase"/>
    <property type="match status" value="1"/>
</dbReference>